<dbReference type="EMBL" id="LAZR01005374">
    <property type="protein sequence ID" value="KKN00444.1"/>
    <property type="molecule type" value="Genomic_DNA"/>
</dbReference>
<organism evidence="1">
    <name type="scientific">marine sediment metagenome</name>
    <dbReference type="NCBI Taxonomy" id="412755"/>
    <lineage>
        <taxon>unclassified sequences</taxon>
        <taxon>metagenomes</taxon>
        <taxon>ecological metagenomes</taxon>
    </lineage>
</organism>
<dbReference type="AlphaFoldDB" id="A0A0F9M409"/>
<evidence type="ECO:0000313" key="1">
    <source>
        <dbReference type="EMBL" id="KKN00444.1"/>
    </source>
</evidence>
<proteinExistence type="predicted"/>
<protein>
    <submittedName>
        <fullName evidence="1">Uncharacterized protein</fullName>
    </submittedName>
</protein>
<comment type="caution">
    <text evidence="1">The sequence shown here is derived from an EMBL/GenBank/DDBJ whole genome shotgun (WGS) entry which is preliminary data.</text>
</comment>
<sequence length="37" mass="4493">MQRPPYMPDVWLVPWQSLLSIKDFEAHMAERQRLHAD</sequence>
<gene>
    <name evidence="1" type="ORF">LCGC14_1137780</name>
</gene>
<accession>A0A0F9M409</accession>
<name>A0A0F9M409_9ZZZZ</name>
<reference evidence="1" key="1">
    <citation type="journal article" date="2015" name="Nature">
        <title>Complex archaea that bridge the gap between prokaryotes and eukaryotes.</title>
        <authorList>
            <person name="Spang A."/>
            <person name="Saw J.H."/>
            <person name="Jorgensen S.L."/>
            <person name="Zaremba-Niedzwiedzka K."/>
            <person name="Martijn J."/>
            <person name="Lind A.E."/>
            <person name="van Eijk R."/>
            <person name="Schleper C."/>
            <person name="Guy L."/>
            <person name="Ettema T.J."/>
        </authorList>
    </citation>
    <scope>NUCLEOTIDE SEQUENCE</scope>
</reference>